<protein>
    <recommendedName>
        <fullName evidence="4">Transcription elongation factor GreA/GreB C-terminal domain-containing protein</fullName>
    </recommendedName>
</protein>
<evidence type="ECO:0000256" key="1">
    <source>
        <dbReference type="SAM" id="Coils"/>
    </source>
</evidence>
<name>A0A086AA09_9FLAO</name>
<dbReference type="RefSeq" id="WP_034710158.1">
    <property type="nucleotide sequence ID" value="NZ_JPRH01000002.1"/>
</dbReference>
<gene>
    <name evidence="2" type="ORF">IW15_06965</name>
</gene>
<keyword evidence="1" id="KW-0175">Coiled coil</keyword>
<dbReference type="Proteomes" id="UP000028705">
    <property type="component" value="Unassembled WGS sequence"/>
</dbReference>
<reference evidence="2 3" key="1">
    <citation type="submission" date="2014-07" db="EMBL/GenBank/DDBJ databases">
        <title>Genome of Chryseobacterium soli DSM 19298.</title>
        <authorList>
            <person name="Stropko S.J."/>
            <person name="Pipes S.E."/>
            <person name="Newman J."/>
        </authorList>
    </citation>
    <scope>NUCLEOTIDE SEQUENCE [LARGE SCALE GENOMIC DNA]</scope>
    <source>
        <strain evidence="2 3">DSM 19298</strain>
    </source>
</reference>
<organism evidence="2 3">
    <name type="scientific">Chryseobacterium soli</name>
    <dbReference type="NCBI Taxonomy" id="445961"/>
    <lineage>
        <taxon>Bacteria</taxon>
        <taxon>Pseudomonadati</taxon>
        <taxon>Bacteroidota</taxon>
        <taxon>Flavobacteriia</taxon>
        <taxon>Flavobacteriales</taxon>
        <taxon>Weeksellaceae</taxon>
        <taxon>Chryseobacterium group</taxon>
        <taxon>Chryseobacterium</taxon>
    </lineage>
</organism>
<sequence>MNKDKIIDTIRTKIADKIQTFEKLIGETRASNNETKSSMGDKYETSREMVQQEINNLQRQLNETVNQQALIQKITSEPSPKVQNGALVKTDRGLFYVAASVGEISIDQQKIMTVSAESPLIKAMSGKKKGDVFTINTITQTIENIW</sequence>
<feature type="coiled-coil region" evidence="1">
    <location>
        <begin position="40"/>
        <end position="67"/>
    </location>
</feature>
<dbReference type="eggNOG" id="COG0782">
    <property type="taxonomic scope" value="Bacteria"/>
</dbReference>
<comment type="caution">
    <text evidence="2">The sequence shown here is derived from an EMBL/GenBank/DDBJ whole genome shotgun (WGS) entry which is preliminary data.</text>
</comment>
<accession>A0A086AA09</accession>
<dbReference type="STRING" id="445961.IW15_06965"/>
<dbReference type="OrthoDB" id="667380at2"/>
<keyword evidence="3" id="KW-1185">Reference proteome</keyword>
<evidence type="ECO:0008006" key="4">
    <source>
        <dbReference type="Google" id="ProtNLM"/>
    </source>
</evidence>
<evidence type="ECO:0000313" key="2">
    <source>
        <dbReference type="EMBL" id="KFF13523.1"/>
    </source>
</evidence>
<dbReference type="AlphaFoldDB" id="A0A086AA09"/>
<dbReference type="EMBL" id="JPRH01000002">
    <property type="protein sequence ID" value="KFF13523.1"/>
    <property type="molecule type" value="Genomic_DNA"/>
</dbReference>
<evidence type="ECO:0000313" key="3">
    <source>
        <dbReference type="Proteomes" id="UP000028705"/>
    </source>
</evidence>
<proteinExistence type="predicted"/>